<dbReference type="GO" id="GO:0045454">
    <property type="term" value="P:cell redox homeostasis"/>
    <property type="evidence" value="ECO:0007669"/>
    <property type="project" value="InterPro"/>
</dbReference>
<dbReference type="InterPro" id="IPR016156">
    <property type="entry name" value="FAD/NAD-linked_Rdtase_dimer_sf"/>
</dbReference>
<evidence type="ECO:0000256" key="3">
    <source>
        <dbReference type="ARBA" id="ARBA00022630"/>
    </source>
</evidence>
<proteinExistence type="evidence at transcript level"/>
<dbReference type="GO" id="GO:0006749">
    <property type="term" value="P:glutathione metabolic process"/>
    <property type="evidence" value="ECO:0007669"/>
    <property type="project" value="InterPro"/>
</dbReference>
<evidence type="ECO:0000256" key="11">
    <source>
        <dbReference type="PIRSR" id="PIRSR000350-3"/>
    </source>
</evidence>
<dbReference type="PIRSF" id="PIRSF000350">
    <property type="entry name" value="Mercury_reductase_MerA"/>
    <property type="match status" value="1"/>
</dbReference>
<dbReference type="PANTHER" id="PTHR42737">
    <property type="entry name" value="GLUTATHIONE REDUCTASE"/>
    <property type="match status" value="1"/>
</dbReference>
<keyword evidence="8 13" id="KW-0676">Redox-active center</keyword>
<organism evidence="17">
    <name type="scientific">Chlamydomonas sp. ICE-L</name>
    <dbReference type="NCBI Taxonomy" id="309537"/>
    <lineage>
        <taxon>Eukaryota</taxon>
        <taxon>Viridiplantae</taxon>
        <taxon>Chlorophyta</taxon>
        <taxon>core chlorophytes</taxon>
        <taxon>Chlorophyceae</taxon>
        <taxon>CS clade</taxon>
        <taxon>Chlamydomonadales</taxon>
        <taxon>Chlamydomonadaceae</taxon>
        <taxon>Chlamydomonas</taxon>
    </lineage>
</organism>
<comment type="function">
    <text evidence="14">Catalyzes the reduction of glutathione disulfide (GSSG) to reduced glutathione (GSH).</text>
</comment>
<dbReference type="GO" id="GO:0005739">
    <property type="term" value="C:mitochondrion"/>
    <property type="evidence" value="ECO:0007669"/>
    <property type="project" value="TreeGrafter"/>
</dbReference>
<evidence type="ECO:0000256" key="8">
    <source>
        <dbReference type="ARBA" id="ARBA00023284"/>
    </source>
</evidence>
<dbReference type="InterPro" id="IPR046952">
    <property type="entry name" value="GSHR/TRXR-like"/>
</dbReference>
<feature type="active site" description="Proton acceptor" evidence="10">
    <location>
        <position position="460"/>
    </location>
</feature>
<evidence type="ECO:0000256" key="7">
    <source>
        <dbReference type="ARBA" id="ARBA00023157"/>
    </source>
</evidence>
<dbReference type="GO" id="GO:0034599">
    <property type="term" value="P:cellular response to oxidative stress"/>
    <property type="evidence" value="ECO:0007669"/>
    <property type="project" value="TreeGrafter"/>
</dbReference>
<keyword evidence="11" id="KW-0520">NAD</keyword>
<feature type="domain" description="Pyridine nucleotide-disulphide oxidoreductase dimerisation" evidence="15">
    <location>
        <begin position="361"/>
        <end position="470"/>
    </location>
</feature>
<dbReference type="SUPFAM" id="SSF51905">
    <property type="entry name" value="FAD/NAD(P)-binding domain"/>
    <property type="match status" value="1"/>
</dbReference>
<evidence type="ECO:0000259" key="16">
    <source>
        <dbReference type="Pfam" id="PF07992"/>
    </source>
</evidence>
<keyword evidence="6 13" id="KW-0560">Oxidoreductase</keyword>
<dbReference type="FunFam" id="3.50.50.60:FF:000051">
    <property type="entry name" value="Glutathione reductase"/>
    <property type="match status" value="1"/>
</dbReference>
<name>D8WXZ5_9CHLO</name>
<evidence type="ECO:0000256" key="1">
    <source>
        <dbReference type="ARBA" id="ARBA00007532"/>
    </source>
</evidence>
<dbReference type="InterPro" id="IPR023753">
    <property type="entry name" value="FAD/NAD-binding_dom"/>
</dbReference>
<dbReference type="NCBIfam" id="NF004776">
    <property type="entry name" value="PRK06116.1"/>
    <property type="match status" value="1"/>
</dbReference>
<dbReference type="EMBL" id="GU395492">
    <property type="protein sequence ID" value="ADI80343.1"/>
    <property type="molecule type" value="mRNA"/>
</dbReference>
<dbReference type="Pfam" id="PF02852">
    <property type="entry name" value="Pyr_redox_dim"/>
    <property type="match status" value="1"/>
</dbReference>
<dbReference type="Gene3D" id="3.50.50.60">
    <property type="entry name" value="FAD/NAD(P)-binding domain"/>
    <property type="match status" value="2"/>
</dbReference>
<dbReference type="GO" id="GO:0005829">
    <property type="term" value="C:cytosol"/>
    <property type="evidence" value="ECO:0007669"/>
    <property type="project" value="TreeGrafter"/>
</dbReference>
<dbReference type="InterPro" id="IPR004099">
    <property type="entry name" value="Pyr_nucl-diS_OxRdtase_dimer"/>
</dbReference>
<evidence type="ECO:0000256" key="14">
    <source>
        <dbReference type="RuleBase" id="RU365040"/>
    </source>
</evidence>
<comment type="similarity">
    <text evidence="1 13">Belongs to the class-I pyridine nucleotide-disulfide oxidoreductase family.</text>
</comment>
<dbReference type="Gene3D" id="3.30.390.30">
    <property type="match status" value="1"/>
</dbReference>
<dbReference type="Pfam" id="PF07992">
    <property type="entry name" value="Pyr_redox_2"/>
    <property type="match status" value="1"/>
</dbReference>
<dbReference type="PANTHER" id="PTHR42737:SF2">
    <property type="entry name" value="GLUTATHIONE REDUCTASE"/>
    <property type="match status" value="1"/>
</dbReference>
<dbReference type="PROSITE" id="PS00076">
    <property type="entry name" value="PYRIDINE_REDOX_1"/>
    <property type="match status" value="1"/>
</dbReference>
<evidence type="ECO:0000259" key="15">
    <source>
        <dbReference type="Pfam" id="PF02852"/>
    </source>
</evidence>
<evidence type="ECO:0000256" key="10">
    <source>
        <dbReference type="PIRSR" id="PIRSR000350-2"/>
    </source>
</evidence>
<feature type="binding site" evidence="11">
    <location>
        <begin position="194"/>
        <end position="201"/>
    </location>
    <ligand>
        <name>NAD(+)</name>
        <dbReference type="ChEBI" id="CHEBI:57540"/>
    </ligand>
</feature>
<dbReference type="GO" id="GO:0050660">
    <property type="term" value="F:flavin adenine dinucleotide binding"/>
    <property type="evidence" value="ECO:0007669"/>
    <property type="project" value="InterPro"/>
</dbReference>
<dbReference type="GO" id="GO:0050661">
    <property type="term" value="F:NADP binding"/>
    <property type="evidence" value="ECO:0007669"/>
    <property type="project" value="InterPro"/>
</dbReference>
<dbReference type="InterPro" id="IPR012999">
    <property type="entry name" value="Pyr_OxRdtase_I_AS"/>
</dbReference>
<dbReference type="SUPFAM" id="SSF55424">
    <property type="entry name" value="FAD/NAD-linked reductases, dimerisation (C-terminal) domain"/>
    <property type="match status" value="1"/>
</dbReference>
<comment type="cofactor">
    <cofactor evidence="11">
        <name>FAD</name>
        <dbReference type="ChEBI" id="CHEBI:57692"/>
    </cofactor>
    <text evidence="11">Binds 1 FAD per subunit.</text>
</comment>
<dbReference type="NCBIfam" id="TIGR01424">
    <property type="entry name" value="gluta_reduc_2"/>
    <property type="match status" value="1"/>
</dbReference>
<keyword evidence="3 13" id="KW-0285">Flavoprotein</keyword>
<dbReference type="EC" id="1.8.1.7" evidence="14"/>
<feature type="domain" description="FAD/NAD(P)-binding" evidence="16">
    <location>
        <begin position="8"/>
        <end position="341"/>
    </location>
</feature>
<dbReference type="InterPro" id="IPR006324">
    <property type="entry name" value="GSHR"/>
</dbReference>
<gene>
    <name evidence="17" type="primary">GR</name>
</gene>
<keyword evidence="7" id="KW-1015">Disulfide bond</keyword>
<feature type="disulfide bond" description="Redox-active" evidence="12">
    <location>
        <begin position="56"/>
        <end position="61"/>
    </location>
</feature>
<feature type="binding site" evidence="11">
    <location>
        <position position="129"/>
    </location>
    <ligand>
        <name>FAD</name>
        <dbReference type="ChEBI" id="CHEBI:57692"/>
    </ligand>
</feature>
<accession>D8WXZ5</accession>
<dbReference type="GO" id="GO:0004362">
    <property type="term" value="F:glutathione-disulfide reductase (NADPH) activity"/>
    <property type="evidence" value="ECO:0007669"/>
    <property type="project" value="UniProtKB-EC"/>
</dbReference>
<evidence type="ECO:0000256" key="9">
    <source>
        <dbReference type="ARBA" id="ARBA00049142"/>
    </source>
</evidence>
<sequence length="485" mass="52156">MSAADDEYDLVTLGAGSGGVRASRFAAANYGAKVLVVEHPFGFVSSETIGGAGGTCVIRGCVPKKLLVYSSQFADEFFDSKGFGWSMSASPTHSWEEMIAHKDKEIQRLNTTYNNILKNAGVEYVEGRGVVVDPHTVEVQIPGGGTRRIRTKNILVAVGAVPTRIPVEGSELAVTSDEALALDSLPQGSIAVLGAGYIATEFAGIFKGMGKEVQLMYRGDKVLRGFDEECRDQVQENLEKRGTQIMPGCNPTKIEKKGDGFTLHYKNAAGEELSMDVGLVMMATGRKPRTYNLGLEAAGVEMDDIGAIKVDEHSRTTVPSIWAVGDATNRVNLTPVALMEGMAFAKTCFGGEPTVPDYTFIPSAVFCNPPMATVGYTEEGAMKELGGELDVYTSKFRPMKYTLSGRDEKTFMKLIVHVETDRVVGVHMVGPESPEIMQGIAIALKCGATKAQFDSTVGIHPSSAEEFVTMRSKTRRVMGTGTSKL</sequence>
<evidence type="ECO:0000256" key="6">
    <source>
        <dbReference type="ARBA" id="ARBA00023002"/>
    </source>
</evidence>
<evidence type="ECO:0000313" key="17">
    <source>
        <dbReference type="EMBL" id="ADI80343.1"/>
    </source>
</evidence>
<comment type="catalytic activity">
    <reaction evidence="9 14">
        <text>2 glutathione + NADP(+) = glutathione disulfide + NADPH + H(+)</text>
        <dbReference type="Rhea" id="RHEA:11740"/>
        <dbReference type="ChEBI" id="CHEBI:15378"/>
        <dbReference type="ChEBI" id="CHEBI:57783"/>
        <dbReference type="ChEBI" id="CHEBI:57925"/>
        <dbReference type="ChEBI" id="CHEBI:58297"/>
        <dbReference type="ChEBI" id="CHEBI:58349"/>
        <dbReference type="EC" id="1.8.1.7"/>
    </reaction>
</comment>
<evidence type="ECO:0000256" key="4">
    <source>
        <dbReference type="ARBA" id="ARBA00022827"/>
    </source>
</evidence>
<feature type="binding site" evidence="11">
    <location>
        <position position="65"/>
    </location>
    <ligand>
        <name>FAD</name>
        <dbReference type="ChEBI" id="CHEBI:57692"/>
    </ligand>
</feature>
<evidence type="ECO:0000256" key="5">
    <source>
        <dbReference type="ARBA" id="ARBA00022857"/>
    </source>
</evidence>
<feature type="binding site" evidence="11">
    <location>
        <position position="326"/>
    </location>
    <ligand>
        <name>FAD</name>
        <dbReference type="ChEBI" id="CHEBI:57692"/>
    </ligand>
</feature>
<evidence type="ECO:0000256" key="13">
    <source>
        <dbReference type="RuleBase" id="RU003691"/>
    </source>
</evidence>
<dbReference type="AlphaFoldDB" id="D8WXZ5"/>
<feature type="binding site" evidence="11">
    <location>
        <position position="285"/>
    </location>
    <ligand>
        <name>NAD(+)</name>
        <dbReference type="ChEBI" id="CHEBI:57540"/>
    </ligand>
</feature>
<dbReference type="SMR" id="D8WXZ5"/>
<dbReference type="PRINTS" id="PR00368">
    <property type="entry name" value="FADPNR"/>
</dbReference>
<dbReference type="InterPro" id="IPR036188">
    <property type="entry name" value="FAD/NAD-bd_sf"/>
</dbReference>
<reference evidence="17" key="1">
    <citation type="journal article" date="2012" name="Mar. Genomics">
        <title>Molecular cloning and expression analysis of glutathione reductase gene in Chlamydomonas sp. ICE-L from Antarctica.</title>
        <authorList>
            <person name="Ding Y."/>
            <person name="Liu Y."/>
            <person name="Jian J.C."/>
            <person name="Wu Z.H."/>
            <person name="Miao J.L."/>
        </authorList>
    </citation>
    <scope>NUCLEOTIDE SEQUENCE</scope>
    <source>
        <strain evidence="17">ICE-L</strain>
    </source>
</reference>
<keyword evidence="11" id="KW-0547">Nucleotide-binding</keyword>
<dbReference type="PRINTS" id="PR00411">
    <property type="entry name" value="PNDRDTASEI"/>
</dbReference>
<dbReference type="InterPro" id="IPR001100">
    <property type="entry name" value="Pyr_nuc-diS_OxRdtase"/>
</dbReference>
<keyword evidence="5 14" id="KW-0521">NADP</keyword>
<evidence type="ECO:0000256" key="12">
    <source>
        <dbReference type="PIRSR" id="PIRSR000350-4"/>
    </source>
</evidence>
<keyword evidence="4 11" id="KW-0274">FAD</keyword>
<protein>
    <recommendedName>
        <fullName evidence="14">Glutathione reductase</fullName>
        <shortName evidence="14">GRase</shortName>
        <ecNumber evidence="14">1.8.1.7</ecNumber>
    </recommendedName>
</protein>
<comment type="subunit">
    <text evidence="2">Homodimer.</text>
</comment>
<evidence type="ECO:0000256" key="2">
    <source>
        <dbReference type="ARBA" id="ARBA00011738"/>
    </source>
</evidence>